<dbReference type="InterPro" id="IPR006540">
    <property type="entry name" value="Lactococcin_972"/>
</dbReference>
<feature type="signal peptide" evidence="1">
    <location>
        <begin position="1"/>
        <end position="26"/>
    </location>
</feature>
<name>A0A7Z1MYB3_STAAU</name>
<proteinExistence type="predicted"/>
<feature type="chain" id="PRO_5031483519" description="Lactococcin 972 family bacteriocin" evidence="1">
    <location>
        <begin position="27"/>
        <end position="130"/>
    </location>
</feature>
<dbReference type="Proteomes" id="UP000238775">
    <property type="component" value="Unassembled WGS sequence"/>
</dbReference>
<dbReference type="RefSeq" id="WP_154700729.1">
    <property type="nucleotide sequence ID" value="NZ_PGWZ01000579.1"/>
</dbReference>
<accession>A0A7Z1MYB3</accession>
<protein>
    <recommendedName>
        <fullName evidence="4">Lactococcin 972 family bacteriocin</fullName>
    </recommendedName>
</protein>
<comment type="caution">
    <text evidence="2">The sequence shown here is derived from an EMBL/GenBank/DDBJ whole genome shotgun (WGS) entry which is preliminary data.</text>
</comment>
<sequence length="130" mass="13953">MKKQFLLASALTLGISGLGTIGYAQASMTDAHGGSENVDNSHGLKASKTYDNNVSIRPIKQGKKSGGYWVRGTTSKIVKSNYKHYSHKGHASVINGSGNGNSGGWKKPGYWSKSSVKKTWSGNKAFYDHT</sequence>
<dbReference type="Gene3D" id="2.60.40.2850">
    <property type="match status" value="1"/>
</dbReference>
<dbReference type="EMBL" id="PGWZ01000579">
    <property type="protein sequence ID" value="PPJ69638.1"/>
    <property type="molecule type" value="Genomic_DNA"/>
</dbReference>
<evidence type="ECO:0000256" key="1">
    <source>
        <dbReference type="SAM" id="SignalP"/>
    </source>
</evidence>
<evidence type="ECO:0008006" key="4">
    <source>
        <dbReference type="Google" id="ProtNLM"/>
    </source>
</evidence>
<evidence type="ECO:0000313" key="3">
    <source>
        <dbReference type="Proteomes" id="UP000238775"/>
    </source>
</evidence>
<dbReference type="Pfam" id="PF09683">
    <property type="entry name" value="Lactococcin_972"/>
    <property type="match status" value="1"/>
</dbReference>
<reference evidence="2 3" key="1">
    <citation type="submission" date="2017-11" db="EMBL/GenBank/DDBJ databases">
        <authorList>
            <person name="Founou R.C."/>
            <person name="Founou L."/>
            <person name="Allam M."/>
            <person name="Ismail A."/>
            <person name="Essack S.Y."/>
        </authorList>
    </citation>
    <scope>NUCLEOTIDE SEQUENCE [LARGE SCALE GENOMIC DNA]</scope>
    <source>
        <strain evidence="2 3">G703N2B1</strain>
    </source>
</reference>
<gene>
    <name evidence="2" type="ORF">CV021_15330</name>
</gene>
<organism evidence="2 3">
    <name type="scientific">Staphylococcus aureus</name>
    <dbReference type="NCBI Taxonomy" id="1280"/>
    <lineage>
        <taxon>Bacteria</taxon>
        <taxon>Bacillati</taxon>
        <taxon>Bacillota</taxon>
        <taxon>Bacilli</taxon>
        <taxon>Bacillales</taxon>
        <taxon>Staphylococcaceae</taxon>
        <taxon>Staphylococcus</taxon>
    </lineage>
</organism>
<dbReference type="AlphaFoldDB" id="A0A7Z1MYB3"/>
<evidence type="ECO:0000313" key="2">
    <source>
        <dbReference type="EMBL" id="PPJ69638.1"/>
    </source>
</evidence>
<keyword evidence="1" id="KW-0732">Signal</keyword>